<accession>J7KWN2</accession>
<reference evidence="4" key="2">
    <citation type="submission" date="2012-08" db="EMBL/GenBank/DDBJ databases">
        <title>Whole-genome sequence of Nocardiopsis alba strain ATCC BAA-2165 associated with honeybees.</title>
        <authorList>
            <person name="Qiao J."/>
            <person name="Chen L."/>
            <person name="Li Y."/>
            <person name="Wang J."/>
            <person name="Zhang W."/>
            <person name="Chen S."/>
        </authorList>
    </citation>
    <scope>NUCLEOTIDE SEQUENCE [LARGE SCALE GENOMIC DNA]</scope>
    <source>
        <strain evidence="4">ATCC BAA-2165 / BE74</strain>
    </source>
</reference>
<name>J7KWN2_NOCAA</name>
<protein>
    <submittedName>
        <fullName evidence="3">Thiopeptide-type bacteriocin biosynthesis domain protein</fullName>
    </submittedName>
</protein>
<evidence type="ECO:0000313" key="4">
    <source>
        <dbReference type="Proteomes" id="UP000003779"/>
    </source>
</evidence>
<dbReference type="AlphaFoldDB" id="J7KWN2"/>
<dbReference type="NCBIfam" id="NF045556">
    <property type="entry name" value="TbtD_PbtD_pyrid"/>
    <property type="match status" value="1"/>
</dbReference>
<dbReference type="STRING" id="1205910.B005_3090"/>
<dbReference type="EMBL" id="CP003788">
    <property type="protein sequence ID" value="AFR05803.1"/>
    <property type="molecule type" value="Genomic_DNA"/>
</dbReference>
<feature type="domain" description="Thiopeptide-type bacteriocin biosynthesis" evidence="2">
    <location>
        <begin position="311"/>
        <end position="641"/>
    </location>
</feature>
<evidence type="ECO:0000313" key="3">
    <source>
        <dbReference type="EMBL" id="AFR05803.1"/>
    </source>
</evidence>
<feature type="domain" description="Thiopeptide-type bacteriocin biosynthesis" evidence="2">
    <location>
        <begin position="3"/>
        <end position="243"/>
    </location>
</feature>
<dbReference type="InterPro" id="IPR054643">
    <property type="entry name" value="TbtD_PbtD_pyrid"/>
</dbReference>
<dbReference type="HOGENOM" id="CLU_412091_0_0_11"/>
<dbReference type="KEGG" id="nal:B005_3090"/>
<dbReference type="Pfam" id="PF14028">
    <property type="entry name" value="Lant_dehydr_C"/>
    <property type="match status" value="2"/>
</dbReference>
<organism evidence="3 4">
    <name type="scientific">Nocardiopsis alba (strain ATCC BAA-2165 / BE74)</name>
    <dbReference type="NCBI Taxonomy" id="1205910"/>
    <lineage>
        <taxon>Bacteria</taxon>
        <taxon>Bacillati</taxon>
        <taxon>Actinomycetota</taxon>
        <taxon>Actinomycetes</taxon>
        <taxon>Streptosporangiales</taxon>
        <taxon>Nocardiopsidaceae</taxon>
        <taxon>Nocardiopsis</taxon>
    </lineage>
</organism>
<evidence type="ECO:0000256" key="1">
    <source>
        <dbReference type="SAM" id="MobiDB-lite"/>
    </source>
</evidence>
<dbReference type="Proteomes" id="UP000003779">
    <property type="component" value="Chromosome"/>
</dbReference>
<sequence>MSWLTAYCYYHRDPSVVVTEVVAPTVEALGDRSPRWFFLRYWTGGPHVRLRLWLPDPDDHARAREEVRNRFATLVERNPSQVAADPADYARLAELIGTSGDEGGGELLPDNTLTWETYRPETGMYGGPEAMEHVEDFFTASSLDALDYVGTPTDPTARAVWCMARGLATLGDAEWAGRFVDHMVRRWMGERIGPHWQALVEQAWQRSGDQVRRLVHHAMATSETGGEDRWSTACRHLQERLAPRGRAPPARGHRALRHRTARSGDGDALRVAHAQQPTRRPHGTRGTLDGTPQAGPGRPRIGVAMTAARRLRVAYHDPDPAPLLRAGVRPLLAELAEAGLPAFWARHWRRGPHLRIVVEADEPTWERIVRPAADRHLRPALAAHPSTTILDPDALREPHRLLAAREREHGPLEPLQPDNTVEEEAHDPRLHVLGTPDAVALFEGFSQRTAEAALTVSVGEGPALSSHVVDLMLVIAGRVGGYIERGFVSYRSHAEAHIMGAPDPAAVRALFDERSERLRAPLVRRVEAHADETSPPRLDEVTELVGRELVRSAEEAGPLLADGRLDLDVPAGPGEGVTGEQTRHSAFHRTLRDSGDFERTLREASWFLRYRVALNLLYLHLARIGVRPVDRFLYCHVVADAVEQARGVDAVAMVAAGATDLVGGQS</sequence>
<evidence type="ECO:0000259" key="2">
    <source>
        <dbReference type="Pfam" id="PF14028"/>
    </source>
</evidence>
<reference evidence="3 4" key="1">
    <citation type="journal article" date="2012" name="J. Bacteriol.">
        <title>Whole-Genome Sequence of Nocardiopsis alba Strain ATCC BAA-2165, Associated with Honeybees.</title>
        <authorList>
            <person name="Qiao J."/>
            <person name="Chen L."/>
            <person name="Li Y."/>
            <person name="Wang J."/>
            <person name="Zhang W."/>
            <person name="Chen S."/>
        </authorList>
    </citation>
    <scope>NUCLEOTIDE SEQUENCE [LARGE SCALE GENOMIC DNA]</scope>
    <source>
        <strain evidence="4">ATCC BAA-2165 / BE74</strain>
    </source>
</reference>
<gene>
    <name evidence="3" type="ordered locus">B005_3090</name>
</gene>
<dbReference type="InterPro" id="IPR023809">
    <property type="entry name" value="Thiopep_bacteriocin_synth_dom"/>
</dbReference>
<dbReference type="RefSeq" id="WP_014908271.1">
    <property type="nucleotide sequence ID" value="NC_018524.1"/>
</dbReference>
<feature type="region of interest" description="Disordered" evidence="1">
    <location>
        <begin position="261"/>
        <end position="300"/>
    </location>
</feature>
<proteinExistence type="predicted"/>
<dbReference type="PATRIC" id="fig|1205910.3.peg.2917"/>
<dbReference type="eggNOG" id="COG0778">
    <property type="taxonomic scope" value="Bacteria"/>
</dbReference>